<dbReference type="GeneID" id="105227386"/>
<keyword evidence="5" id="KW-0325">Glycoprotein</keyword>
<dbReference type="InterPro" id="IPR002557">
    <property type="entry name" value="Chitin-bd_dom"/>
</dbReference>
<dbReference type="InterPro" id="IPR036508">
    <property type="entry name" value="Chitin-bd_dom_sf"/>
</dbReference>
<dbReference type="PANTHER" id="PTHR23301:SF106">
    <property type="entry name" value="CHITIN-BINDING TYPE-2 DOMAIN-CONTAINING PROTEIN-RELATED"/>
    <property type="match status" value="1"/>
</dbReference>
<keyword evidence="1" id="KW-0147">Chitin-binding</keyword>
<accession>A0A8N4L6B1</accession>
<dbReference type="PROSITE" id="PS50940">
    <property type="entry name" value="CHIT_BIND_II"/>
    <property type="match status" value="14"/>
</dbReference>
<dbReference type="KEGG" id="bdr:105227386"/>
<dbReference type="Pfam" id="PF01607">
    <property type="entry name" value="CBM_14"/>
    <property type="match status" value="11"/>
</dbReference>
<dbReference type="SMART" id="SM00494">
    <property type="entry name" value="ChtBD2"/>
    <property type="match status" value="14"/>
</dbReference>
<feature type="domain" description="Chitin-binding type-2" evidence="7">
    <location>
        <begin position="159"/>
        <end position="217"/>
    </location>
</feature>
<feature type="domain" description="Chitin-binding type-2" evidence="7">
    <location>
        <begin position="901"/>
        <end position="957"/>
    </location>
</feature>
<evidence type="ECO:0000256" key="6">
    <source>
        <dbReference type="SAM" id="SignalP"/>
    </source>
</evidence>
<evidence type="ECO:0000256" key="2">
    <source>
        <dbReference type="ARBA" id="ARBA00022729"/>
    </source>
</evidence>
<dbReference type="GO" id="GO:0008061">
    <property type="term" value="F:chitin binding"/>
    <property type="evidence" value="ECO:0007669"/>
    <property type="project" value="UniProtKB-KW"/>
</dbReference>
<feature type="domain" description="Chitin-binding type-2" evidence="7">
    <location>
        <begin position="295"/>
        <end position="351"/>
    </location>
</feature>
<reference evidence="9" key="1">
    <citation type="submission" date="2025-08" db="UniProtKB">
        <authorList>
            <consortium name="RefSeq"/>
        </authorList>
    </citation>
    <scope>IDENTIFICATION</scope>
    <source>
        <tissue evidence="9">Adult</tissue>
    </source>
</reference>
<dbReference type="Gene3D" id="2.170.140.10">
    <property type="entry name" value="Chitin binding domain"/>
    <property type="match status" value="8"/>
</dbReference>
<feature type="domain" description="Chitin-binding type-2" evidence="7">
    <location>
        <begin position="27"/>
        <end position="88"/>
    </location>
</feature>
<keyword evidence="8" id="KW-1185">Reference proteome</keyword>
<dbReference type="SUPFAM" id="SSF57625">
    <property type="entry name" value="Invertebrate chitin-binding proteins"/>
    <property type="match status" value="14"/>
</dbReference>
<evidence type="ECO:0000256" key="4">
    <source>
        <dbReference type="ARBA" id="ARBA00023157"/>
    </source>
</evidence>
<protein>
    <submittedName>
        <fullName evidence="9">Uncharacterized protein LOC105227386</fullName>
    </submittedName>
</protein>
<feature type="domain" description="Chitin-binding type-2" evidence="7">
    <location>
        <begin position="759"/>
        <end position="816"/>
    </location>
</feature>
<keyword evidence="2 6" id="KW-0732">Signal</keyword>
<gene>
    <name evidence="9" type="primary">LOC105227386</name>
</gene>
<evidence type="ECO:0000259" key="7">
    <source>
        <dbReference type="PROSITE" id="PS50940"/>
    </source>
</evidence>
<feature type="domain" description="Chitin-binding type-2" evidence="7">
    <location>
        <begin position="958"/>
        <end position="1012"/>
    </location>
</feature>
<evidence type="ECO:0000313" key="8">
    <source>
        <dbReference type="Proteomes" id="UP001652620"/>
    </source>
</evidence>
<organism evidence="8 9">
    <name type="scientific">Bactrocera dorsalis</name>
    <name type="common">Oriental fruit fly</name>
    <name type="synonym">Dacus dorsalis</name>
    <dbReference type="NCBI Taxonomy" id="27457"/>
    <lineage>
        <taxon>Eukaryota</taxon>
        <taxon>Metazoa</taxon>
        <taxon>Ecdysozoa</taxon>
        <taxon>Arthropoda</taxon>
        <taxon>Hexapoda</taxon>
        <taxon>Insecta</taxon>
        <taxon>Pterygota</taxon>
        <taxon>Neoptera</taxon>
        <taxon>Endopterygota</taxon>
        <taxon>Diptera</taxon>
        <taxon>Brachycera</taxon>
        <taxon>Muscomorpha</taxon>
        <taxon>Tephritoidea</taxon>
        <taxon>Tephritidae</taxon>
        <taxon>Bactrocera</taxon>
        <taxon>Bactrocera</taxon>
    </lineage>
</organism>
<sequence>MFKSPLAICLCFIFSSIYAEQSEPTVEEICKQVAPSTTIIYPNTCDKWVRCPSSFGAEDYEEGSCVFGLYFNKDTGRCESIEDVVCPYASAETSNRCATKEDGTFLEDPDNCSGYVFCNNGTEIQSACPYGLIFNPEQSACVYSKDYNCVVKEAVADVNPICKAVPKGLLLANTNDCTKYYKCDEEGQLDSLECSEGEAYNYTTLKCVARNEVICHPLAPELEPELDVCGSDNNTLVGYIADKESCSAYYICAQREDGKPDRQPMHLKCQTGYFFDSNTWSCRNRVNVKCYLDRCEGMGDKYVNVIGDCASYAHCKNGVTVNNGTCKTGFFFDERLQVCTQETITYAACMRTTFTLLAAVAISAVQSEMEALTVEDICKQMPPNIFILRPNSCDNWVQCPSTLSGQDYDEGYCAFGLYFNKDLSRCESSEDVTCPFESTGNNDVNQCASMKDGTFLADPTNCNSYIYCMDGQEAYSNCPRDLVFHPKKGSCVYSNEYQCPKQAENLTASPICNSIPGETVFADITDCTKYQQCGQDGKLSSLQCAEGQAFNYTTLKCVARKEAVCHPLAPELEAEIEICGTEDLVREGYIADDQSCSAYYICAKQKDGKPDRKPMHLKCQEGFFFDSATWSCRDRLNVKCALDRCEGMDNKYVNVAGDCSAYARCKNGVTIASAGSPVHFALGIILLCSSMTNAAVDMDNICLLLKNGALIASGDSCSQYYSCSNGTATAQSCATGSYFDKNSQSCVGVAPSYCTSSSSTPCSGHAVGTFVAKPDSCEGYYYCSSTGAEVGNCPNGLYFDAENQICNYPSDVNCQATITEDTDADTPINLCSYVQVGVYFGNAFNCSGWLKCTSDTKFDNGTCKNNLLYNTAKQMCDYASNVDCSQVTNDPQLDVTANGGGGACTTKGTKKKAVACNQYYECDGTKYQLTKCGGSLYYDTDTETCVNRIDAYNDCDRCLGTTDTFVNAFGTDCHNYLYCSNGVKKDSEPCPNSGYFNEEMGGCVSVSPDFKCCANATETDTATTVAK</sequence>
<dbReference type="InterPro" id="IPR051940">
    <property type="entry name" value="Chitin_bind-dev_reg"/>
</dbReference>
<feature type="domain" description="Chitin-binding type-2" evidence="7">
    <location>
        <begin position="226"/>
        <end position="292"/>
    </location>
</feature>
<feature type="domain" description="Chitin-binding type-2" evidence="7">
    <location>
        <begin position="828"/>
        <end position="886"/>
    </location>
</feature>
<feature type="domain" description="Chitin-binding type-2" evidence="7">
    <location>
        <begin position="375"/>
        <end position="436"/>
    </location>
</feature>
<dbReference type="PANTHER" id="PTHR23301">
    <property type="entry name" value="CHITIN BINDING PERITROPHIN-A"/>
    <property type="match status" value="1"/>
</dbReference>
<keyword evidence="3" id="KW-0677">Repeat</keyword>
<dbReference type="AlphaFoldDB" id="A0A8N4L6B1"/>
<dbReference type="GO" id="GO:0005576">
    <property type="term" value="C:extracellular region"/>
    <property type="evidence" value="ECO:0007669"/>
    <property type="project" value="InterPro"/>
</dbReference>
<evidence type="ECO:0000313" key="9">
    <source>
        <dbReference type="RefSeq" id="XP_029406586.2"/>
    </source>
</evidence>
<name>A0A8N4L6B1_BACDO</name>
<evidence type="ECO:0000256" key="5">
    <source>
        <dbReference type="ARBA" id="ARBA00023180"/>
    </source>
</evidence>
<feature type="chain" id="PRO_5045782045" evidence="6">
    <location>
        <begin position="20"/>
        <end position="1027"/>
    </location>
</feature>
<feature type="domain" description="Chitin-binding type-2" evidence="7">
    <location>
        <begin position="576"/>
        <end position="642"/>
    </location>
</feature>
<feature type="signal peptide" evidence="6">
    <location>
        <begin position="1"/>
        <end position="19"/>
    </location>
</feature>
<feature type="domain" description="Chitin-binding type-2" evidence="7">
    <location>
        <begin position="699"/>
        <end position="756"/>
    </location>
</feature>
<dbReference type="OrthoDB" id="6020543at2759"/>
<evidence type="ECO:0000256" key="1">
    <source>
        <dbReference type="ARBA" id="ARBA00022669"/>
    </source>
</evidence>
<proteinExistence type="predicted"/>
<feature type="domain" description="Chitin-binding type-2" evidence="7">
    <location>
        <begin position="94"/>
        <end position="151"/>
    </location>
</feature>
<evidence type="ECO:0000256" key="3">
    <source>
        <dbReference type="ARBA" id="ARBA00022737"/>
    </source>
</evidence>
<dbReference type="Proteomes" id="UP001652620">
    <property type="component" value="Chromosome 5"/>
</dbReference>
<feature type="domain" description="Chitin-binding type-2" evidence="7">
    <location>
        <begin position="444"/>
        <end position="501"/>
    </location>
</feature>
<feature type="domain" description="Chitin-binding type-2" evidence="7">
    <location>
        <begin position="509"/>
        <end position="567"/>
    </location>
</feature>
<keyword evidence="4" id="KW-1015">Disulfide bond</keyword>
<dbReference type="RefSeq" id="XP_029406586.2">
    <property type="nucleotide sequence ID" value="XM_029550726.2"/>
</dbReference>